<feature type="transmembrane region" description="Helical" evidence="1">
    <location>
        <begin position="54"/>
        <end position="71"/>
    </location>
</feature>
<dbReference type="OrthoDB" id="4369059at2759"/>
<keyword evidence="3" id="KW-1185">Reference proteome</keyword>
<dbReference type="AlphaFoldDB" id="A0A6A6DV42"/>
<proteinExistence type="predicted"/>
<name>A0A6A6DV42_9PEZI</name>
<keyword evidence="1" id="KW-0812">Transmembrane</keyword>
<keyword evidence="1" id="KW-0472">Membrane</keyword>
<protein>
    <submittedName>
        <fullName evidence="2">Uncharacterized protein</fullName>
    </submittedName>
</protein>
<gene>
    <name evidence="2" type="ORF">K469DRAFT_585896</name>
</gene>
<dbReference type="EMBL" id="ML994647">
    <property type="protein sequence ID" value="KAF2182635.1"/>
    <property type="molecule type" value="Genomic_DNA"/>
</dbReference>
<accession>A0A6A6DV42</accession>
<evidence type="ECO:0000256" key="1">
    <source>
        <dbReference type="SAM" id="Phobius"/>
    </source>
</evidence>
<feature type="transmembrane region" description="Helical" evidence="1">
    <location>
        <begin position="18"/>
        <end position="34"/>
    </location>
</feature>
<dbReference type="SUPFAM" id="SSF103473">
    <property type="entry name" value="MFS general substrate transporter"/>
    <property type="match status" value="1"/>
</dbReference>
<reference evidence="2" key="1">
    <citation type="journal article" date="2020" name="Stud. Mycol.">
        <title>101 Dothideomycetes genomes: a test case for predicting lifestyles and emergence of pathogens.</title>
        <authorList>
            <person name="Haridas S."/>
            <person name="Albert R."/>
            <person name="Binder M."/>
            <person name="Bloem J."/>
            <person name="Labutti K."/>
            <person name="Salamov A."/>
            <person name="Andreopoulos B."/>
            <person name="Baker S."/>
            <person name="Barry K."/>
            <person name="Bills G."/>
            <person name="Bluhm B."/>
            <person name="Cannon C."/>
            <person name="Castanera R."/>
            <person name="Culley D."/>
            <person name="Daum C."/>
            <person name="Ezra D."/>
            <person name="Gonzalez J."/>
            <person name="Henrissat B."/>
            <person name="Kuo A."/>
            <person name="Liang C."/>
            <person name="Lipzen A."/>
            <person name="Lutzoni F."/>
            <person name="Magnuson J."/>
            <person name="Mondo S."/>
            <person name="Nolan M."/>
            <person name="Ohm R."/>
            <person name="Pangilinan J."/>
            <person name="Park H.-J."/>
            <person name="Ramirez L."/>
            <person name="Alfaro M."/>
            <person name="Sun H."/>
            <person name="Tritt A."/>
            <person name="Yoshinaga Y."/>
            <person name="Zwiers L.-H."/>
            <person name="Turgeon B."/>
            <person name="Goodwin S."/>
            <person name="Spatafora J."/>
            <person name="Crous P."/>
            <person name="Grigoriev I."/>
        </authorList>
    </citation>
    <scope>NUCLEOTIDE SEQUENCE</scope>
    <source>
        <strain evidence="2">CBS 207.26</strain>
    </source>
</reference>
<keyword evidence="1" id="KW-1133">Transmembrane helix</keyword>
<dbReference type="Proteomes" id="UP000800200">
    <property type="component" value="Unassembled WGS sequence"/>
</dbReference>
<sequence length="90" mass="10066">YSNVIGIQEESRMHEIDFTWGAIAFFVCYALSQFPQDRTAFSAFLQRFPVSKTLGINVFLWGVVTACIAVVKNSTQKIVLSVTERTGVKS</sequence>
<dbReference type="Gene3D" id="1.20.1250.20">
    <property type="entry name" value="MFS general substrate transporter like domains"/>
    <property type="match status" value="1"/>
</dbReference>
<feature type="non-terminal residue" evidence="2">
    <location>
        <position position="1"/>
    </location>
</feature>
<evidence type="ECO:0000313" key="3">
    <source>
        <dbReference type="Proteomes" id="UP000800200"/>
    </source>
</evidence>
<evidence type="ECO:0000313" key="2">
    <source>
        <dbReference type="EMBL" id="KAF2182635.1"/>
    </source>
</evidence>
<dbReference type="InterPro" id="IPR036259">
    <property type="entry name" value="MFS_trans_sf"/>
</dbReference>
<organism evidence="2 3">
    <name type="scientific">Zopfia rhizophila CBS 207.26</name>
    <dbReference type="NCBI Taxonomy" id="1314779"/>
    <lineage>
        <taxon>Eukaryota</taxon>
        <taxon>Fungi</taxon>
        <taxon>Dikarya</taxon>
        <taxon>Ascomycota</taxon>
        <taxon>Pezizomycotina</taxon>
        <taxon>Dothideomycetes</taxon>
        <taxon>Dothideomycetes incertae sedis</taxon>
        <taxon>Zopfiaceae</taxon>
        <taxon>Zopfia</taxon>
    </lineage>
</organism>